<feature type="region of interest" description="Disordered" evidence="1">
    <location>
        <begin position="160"/>
        <end position="179"/>
    </location>
</feature>
<evidence type="ECO:0000256" key="1">
    <source>
        <dbReference type="SAM" id="MobiDB-lite"/>
    </source>
</evidence>
<feature type="compositionally biased region" description="Basic residues" evidence="1">
    <location>
        <begin position="108"/>
        <end position="118"/>
    </location>
</feature>
<dbReference type="EMBL" id="JAABOA010002152">
    <property type="protein sequence ID" value="KAF9580302.1"/>
    <property type="molecule type" value="Genomic_DNA"/>
</dbReference>
<protein>
    <submittedName>
        <fullName evidence="2">Uncharacterized protein</fullName>
    </submittedName>
</protein>
<evidence type="ECO:0000313" key="3">
    <source>
        <dbReference type="Proteomes" id="UP000780801"/>
    </source>
</evidence>
<feature type="region of interest" description="Disordered" evidence="1">
    <location>
        <begin position="281"/>
        <end position="303"/>
    </location>
</feature>
<feature type="region of interest" description="Disordered" evidence="1">
    <location>
        <begin position="361"/>
        <end position="401"/>
    </location>
</feature>
<dbReference type="OrthoDB" id="2405996at2759"/>
<feature type="region of interest" description="Disordered" evidence="1">
    <location>
        <begin position="21"/>
        <end position="45"/>
    </location>
</feature>
<feature type="region of interest" description="Disordered" evidence="1">
    <location>
        <begin position="225"/>
        <end position="249"/>
    </location>
</feature>
<comment type="caution">
    <text evidence="2">The sequence shown here is derived from an EMBL/GenBank/DDBJ whole genome shotgun (WGS) entry which is preliminary data.</text>
</comment>
<sequence>MPQLLESTRNYLRSSTKIGRRLSSYRDESSASEASLASLPQTPSKDILVLPEDAPLQKHRRLSTLFSLEGRKRPSVSSDDQPQRLASLKQSRRMESSLSRDQDDLHHDTKKSKKHKKSSSISTSNSLPVPPSPSLHYDNNRSTASMDYSNAPMPVEQLVQGEEEDDQVVPPRGCSPTLTINTLTSATSYTTRPSDYPSMKQYQQHVWRRTLLEESIMLSLGLGYAERPSTSSSHRRSSSRSLKRESHAATMAALEADHGEGVDATVPQGVEEVVTVLDRGLAPPAMPHQGKPKRTTKSATLSHPRSPYQMMANASTSTTNITHSFTSFTLELPEHQAHHIISASRVPNLFTVKAMSMRIVSGRSRKDSTASSRLMPPSGHNMSPSPRVLGNQPMSKTYSLDKPMPALPAVVVTEESKENVDPQAVVA</sequence>
<dbReference type="Proteomes" id="UP000780801">
    <property type="component" value="Unassembled WGS sequence"/>
</dbReference>
<evidence type="ECO:0000313" key="2">
    <source>
        <dbReference type="EMBL" id="KAF9580302.1"/>
    </source>
</evidence>
<organism evidence="2 3">
    <name type="scientific">Lunasporangiospora selenospora</name>
    <dbReference type="NCBI Taxonomy" id="979761"/>
    <lineage>
        <taxon>Eukaryota</taxon>
        <taxon>Fungi</taxon>
        <taxon>Fungi incertae sedis</taxon>
        <taxon>Mucoromycota</taxon>
        <taxon>Mortierellomycotina</taxon>
        <taxon>Mortierellomycetes</taxon>
        <taxon>Mortierellales</taxon>
        <taxon>Mortierellaceae</taxon>
        <taxon>Lunasporangiospora</taxon>
    </lineage>
</organism>
<proteinExistence type="predicted"/>
<keyword evidence="3" id="KW-1185">Reference proteome</keyword>
<gene>
    <name evidence="2" type="ORF">BGW38_003109</name>
</gene>
<feature type="compositionally biased region" description="Basic and acidic residues" evidence="1">
    <location>
        <begin position="92"/>
        <end position="107"/>
    </location>
</feature>
<feature type="region of interest" description="Disordered" evidence="1">
    <location>
        <begin position="71"/>
        <end position="148"/>
    </location>
</feature>
<name>A0A9P6KD28_9FUNG</name>
<dbReference type="AlphaFoldDB" id="A0A9P6KD28"/>
<reference evidence="2" key="1">
    <citation type="journal article" date="2020" name="Fungal Divers.">
        <title>Resolving the Mortierellaceae phylogeny through synthesis of multi-gene phylogenetics and phylogenomics.</title>
        <authorList>
            <person name="Vandepol N."/>
            <person name="Liber J."/>
            <person name="Desiro A."/>
            <person name="Na H."/>
            <person name="Kennedy M."/>
            <person name="Barry K."/>
            <person name="Grigoriev I.V."/>
            <person name="Miller A.N."/>
            <person name="O'Donnell K."/>
            <person name="Stajich J.E."/>
            <person name="Bonito G."/>
        </authorList>
    </citation>
    <scope>NUCLEOTIDE SEQUENCE</scope>
    <source>
        <strain evidence="2">KOD1015</strain>
    </source>
</reference>
<accession>A0A9P6KD28</accession>